<evidence type="ECO:0000313" key="3">
    <source>
        <dbReference type="Proteomes" id="UP001056429"/>
    </source>
</evidence>
<reference evidence="2" key="1">
    <citation type="journal article" date="2021" name="mSystems">
        <title>Bacteria and Archaea Synergistically Convert Glycine Betaine to Biogenic Methane in the Formosa Cold Seep of the South China Sea.</title>
        <authorList>
            <person name="Li L."/>
            <person name="Zhang W."/>
            <person name="Zhang S."/>
            <person name="Song L."/>
            <person name="Sun Q."/>
            <person name="Zhang H."/>
            <person name="Xiang H."/>
            <person name="Dong X."/>
        </authorList>
    </citation>
    <scope>NUCLEOTIDE SEQUENCE</scope>
    <source>
        <strain evidence="2">ZWT</strain>
    </source>
</reference>
<evidence type="ECO:0000313" key="2">
    <source>
        <dbReference type="EMBL" id="MCM1988925.1"/>
    </source>
</evidence>
<reference evidence="2" key="2">
    <citation type="submission" date="2021-04" db="EMBL/GenBank/DDBJ databases">
        <authorList>
            <person name="Dong X."/>
        </authorList>
    </citation>
    <scope>NUCLEOTIDE SEQUENCE</scope>
    <source>
        <strain evidence="2">ZWT</strain>
    </source>
</reference>
<dbReference type="AlphaFoldDB" id="A0A9J6NZ98"/>
<sequence>MQIKKRIGVSIFLIAMFIIFIRYTNDIHFVSQTGFDNYDVNRKYYLGFNMHKEGFINCKIKNCWLVDKNGNRIKNEDIHYKFYIDESKTTGAVSKELSFKPKASYKDIKNYAIKTDNPNLDLEIYFDKNSNTEFIQGIKITYSFLGIPKSKIKKIESFEVDKY</sequence>
<feature type="transmembrane region" description="Helical" evidence="1">
    <location>
        <begin position="7"/>
        <end position="24"/>
    </location>
</feature>
<keyword evidence="1" id="KW-0472">Membrane</keyword>
<dbReference type="Proteomes" id="UP001056429">
    <property type="component" value="Unassembled WGS sequence"/>
</dbReference>
<evidence type="ECO:0000256" key="1">
    <source>
        <dbReference type="SAM" id="Phobius"/>
    </source>
</evidence>
<keyword evidence="3" id="KW-1185">Reference proteome</keyword>
<accession>A0A9J6NZ98</accession>
<name>A0A9J6NZ98_9CLOT</name>
<proteinExistence type="predicted"/>
<dbReference type="EMBL" id="JAGSOJ010000001">
    <property type="protein sequence ID" value="MCM1988925.1"/>
    <property type="molecule type" value="Genomic_DNA"/>
</dbReference>
<protein>
    <submittedName>
        <fullName evidence="2">Uncharacterized protein</fullName>
    </submittedName>
</protein>
<keyword evidence="1" id="KW-0812">Transmembrane</keyword>
<keyword evidence="1" id="KW-1133">Transmembrane helix</keyword>
<organism evidence="2 3">
    <name type="scientific">Oceanirhabdus seepicola</name>
    <dbReference type="NCBI Taxonomy" id="2828781"/>
    <lineage>
        <taxon>Bacteria</taxon>
        <taxon>Bacillati</taxon>
        <taxon>Bacillota</taxon>
        <taxon>Clostridia</taxon>
        <taxon>Eubacteriales</taxon>
        <taxon>Clostridiaceae</taxon>
        <taxon>Oceanirhabdus</taxon>
    </lineage>
</organism>
<dbReference type="RefSeq" id="WP_250857790.1">
    <property type="nucleotide sequence ID" value="NZ_JAGSOJ010000001.1"/>
</dbReference>
<gene>
    <name evidence="2" type="ORF">KDK92_04165</name>
</gene>
<comment type="caution">
    <text evidence="2">The sequence shown here is derived from an EMBL/GenBank/DDBJ whole genome shotgun (WGS) entry which is preliminary data.</text>
</comment>